<evidence type="ECO:0000256" key="2">
    <source>
        <dbReference type="ARBA" id="ARBA00022475"/>
    </source>
</evidence>
<dbReference type="PANTHER" id="PTHR43646">
    <property type="entry name" value="GLYCOSYLTRANSFERASE"/>
    <property type="match status" value="1"/>
</dbReference>
<reference evidence="7 8" key="1">
    <citation type="submission" date="2020-01" db="EMBL/GenBank/DDBJ databases">
        <title>Genomes assembled from Gulf of Kutch pelagic sediment metagenomes.</title>
        <authorList>
            <person name="Chandrashekar M."/>
            <person name="Mahajan M.S."/>
            <person name="Dave K.J."/>
            <person name="Vatsa P."/>
            <person name="Nathani N.M."/>
        </authorList>
    </citation>
    <scope>NUCLEOTIDE SEQUENCE [LARGE SCALE GENOMIC DNA]</scope>
    <source>
        <strain evidence="7">KS3-K002</strain>
    </source>
</reference>
<dbReference type="SUPFAM" id="SSF53448">
    <property type="entry name" value="Nucleotide-diphospho-sugar transferases"/>
    <property type="match status" value="1"/>
</dbReference>
<dbReference type="InterPro" id="IPR029044">
    <property type="entry name" value="Nucleotide-diphossugar_trans"/>
</dbReference>
<gene>
    <name evidence="7" type="ORF">GWO12_13890</name>
</gene>
<proteinExistence type="predicted"/>
<evidence type="ECO:0000313" key="8">
    <source>
        <dbReference type="Proteomes" id="UP000702544"/>
    </source>
</evidence>
<dbReference type="InterPro" id="IPR001173">
    <property type="entry name" value="Glyco_trans_2-like"/>
</dbReference>
<keyword evidence="2" id="KW-1003">Cell membrane</keyword>
<dbReference type="GO" id="GO:0005886">
    <property type="term" value="C:plasma membrane"/>
    <property type="evidence" value="ECO:0007669"/>
    <property type="project" value="UniProtKB-SubCell"/>
</dbReference>
<comment type="subcellular location">
    <subcellularLocation>
        <location evidence="1">Cell membrane</location>
    </subcellularLocation>
</comment>
<dbReference type="GO" id="GO:0016757">
    <property type="term" value="F:glycosyltransferase activity"/>
    <property type="evidence" value="ECO:0007669"/>
    <property type="project" value="UniProtKB-KW"/>
</dbReference>
<name>A0AAE4ZBJ7_9BACT</name>
<dbReference type="EMBL" id="JAACAK010000114">
    <property type="protein sequence ID" value="NIR76182.1"/>
    <property type="molecule type" value="Genomic_DNA"/>
</dbReference>
<evidence type="ECO:0000256" key="5">
    <source>
        <dbReference type="ARBA" id="ARBA00023136"/>
    </source>
</evidence>
<dbReference type="InterPro" id="IPR026461">
    <property type="entry name" value="Trfase_2_rSAM/seldom_assoc"/>
</dbReference>
<dbReference type="CDD" id="cd02522">
    <property type="entry name" value="GT_2_like_a"/>
    <property type="match status" value="1"/>
</dbReference>
<organism evidence="7 8">
    <name type="scientific">Candidatus Kutchimonas denitrificans</name>
    <dbReference type="NCBI Taxonomy" id="3056748"/>
    <lineage>
        <taxon>Bacteria</taxon>
        <taxon>Pseudomonadati</taxon>
        <taxon>Gemmatimonadota</taxon>
        <taxon>Gemmatimonadia</taxon>
        <taxon>Candidatus Palauibacterales</taxon>
        <taxon>Candidatus Palauibacteraceae</taxon>
        <taxon>Candidatus Kutchimonas</taxon>
    </lineage>
</organism>
<evidence type="ECO:0000259" key="6">
    <source>
        <dbReference type="Pfam" id="PF00535"/>
    </source>
</evidence>
<dbReference type="Gene3D" id="3.90.550.10">
    <property type="entry name" value="Spore Coat Polysaccharide Biosynthesis Protein SpsA, Chain A"/>
    <property type="match status" value="1"/>
</dbReference>
<accession>A0AAE4ZBJ7</accession>
<dbReference type="Proteomes" id="UP000702544">
    <property type="component" value="Unassembled WGS sequence"/>
</dbReference>
<feature type="domain" description="Glycosyltransferase 2-like" evidence="6">
    <location>
        <begin position="9"/>
        <end position="128"/>
    </location>
</feature>
<dbReference type="AlphaFoldDB" id="A0AAE4ZBJ7"/>
<comment type="caution">
    <text evidence="7">The sequence shown here is derived from an EMBL/GenBank/DDBJ whole genome shotgun (WGS) entry which is preliminary data.</text>
</comment>
<dbReference type="PANTHER" id="PTHR43646:SF2">
    <property type="entry name" value="GLYCOSYLTRANSFERASE 2-LIKE DOMAIN-CONTAINING PROTEIN"/>
    <property type="match status" value="1"/>
</dbReference>
<evidence type="ECO:0000256" key="1">
    <source>
        <dbReference type="ARBA" id="ARBA00004236"/>
    </source>
</evidence>
<protein>
    <submittedName>
        <fullName evidence="7">Glycosyltransferase family 2 protein</fullName>
    </submittedName>
</protein>
<dbReference type="Pfam" id="PF00535">
    <property type="entry name" value="Glycos_transf_2"/>
    <property type="match status" value="1"/>
</dbReference>
<evidence type="ECO:0000256" key="4">
    <source>
        <dbReference type="ARBA" id="ARBA00022679"/>
    </source>
</evidence>
<evidence type="ECO:0000313" key="7">
    <source>
        <dbReference type="EMBL" id="NIR76182.1"/>
    </source>
</evidence>
<evidence type="ECO:0000256" key="3">
    <source>
        <dbReference type="ARBA" id="ARBA00022676"/>
    </source>
</evidence>
<keyword evidence="3" id="KW-0328">Glycosyltransferase</keyword>
<keyword evidence="5" id="KW-0472">Membrane</keyword>
<keyword evidence="4" id="KW-0808">Transferase</keyword>
<dbReference type="NCBIfam" id="TIGR04283">
    <property type="entry name" value="glyco_like_mftF"/>
    <property type="match status" value="1"/>
</dbReference>
<sequence>MNGPSPTFSVVIPALDEADELPATLDSIESALGPSAEILVVDGGSRDGTRRVAASRARLVESIAGRGRQLAAGAELARGQALLFLHADTRLGPGTGAALDRALDRSGVVGGCFELSLQGPTADSWRARLLAAAINLRSRILRTATGDQAIFCRREVYLRAGGFGSEELFEDVLFYRRLRRLGTVVVLKPPVRTSDRRWRADGYLRTIITHLTLRLLFLTGVAPRRLARLYGRGQ</sequence>